<dbReference type="InterPro" id="IPR044946">
    <property type="entry name" value="Restrct_endonuc_typeI_TRD_sf"/>
</dbReference>
<dbReference type="EMBL" id="BJXL01000064">
    <property type="protein sequence ID" value="GEM83864.1"/>
    <property type="molecule type" value="Genomic_DNA"/>
</dbReference>
<evidence type="ECO:0000259" key="4">
    <source>
        <dbReference type="Pfam" id="PF01420"/>
    </source>
</evidence>
<accession>A0A511R2N6</accession>
<comment type="caution">
    <text evidence="5">The sequence shown here is derived from an EMBL/GenBank/DDBJ whole genome shotgun (WGS) entry which is preliminary data.</text>
</comment>
<organism evidence="5 6">
    <name type="scientific">Meiothermus hypogaeus NBRC 106114</name>
    <dbReference type="NCBI Taxonomy" id="1227553"/>
    <lineage>
        <taxon>Bacteria</taxon>
        <taxon>Thermotogati</taxon>
        <taxon>Deinococcota</taxon>
        <taxon>Deinococci</taxon>
        <taxon>Thermales</taxon>
        <taxon>Thermaceae</taxon>
        <taxon>Meiothermus</taxon>
    </lineage>
</organism>
<dbReference type="InterPro" id="IPR052021">
    <property type="entry name" value="Type-I_RS_S_subunit"/>
</dbReference>
<keyword evidence="3" id="KW-0238">DNA-binding</keyword>
<feature type="domain" description="Type I restriction modification DNA specificity" evidence="4">
    <location>
        <begin position="2"/>
        <end position="33"/>
    </location>
</feature>
<dbReference type="Pfam" id="PF01420">
    <property type="entry name" value="Methylase_S"/>
    <property type="match status" value="2"/>
</dbReference>
<dbReference type="SUPFAM" id="SSF116734">
    <property type="entry name" value="DNA methylase specificity domain"/>
    <property type="match status" value="2"/>
</dbReference>
<dbReference type="GO" id="GO:0009307">
    <property type="term" value="P:DNA restriction-modification system"/>
    <property type="evidence" value="ECO:0007669"/>
    <property type="project" value="UniProtKB-KW"/>
</dbReference>
<evidence type="ECO:0000256" key="2">
    <source>
        <dbReference type="ARBA" id="ARBA00022747"/>
    </source>
</evidence>
<dbReference type="InterPro" id="IPR000055">
    <property type="entry name" value="Restrct_endonuc_typeI_TRD"/>
</dbReference>
<dbReference type="PANTHER" id="PTHR30408:SF12">
    <property type="entry name" value="TYPE I RESTRICTION ENZYME MJAVIII SPECIFICITY SUBUNIT"/>
    <property type="match status" value="1"/>
</dbReference>
<sequence>MDELRNFPIPLPPLETQRRIAAILTEQMGAVEKARKAAEEGLEAARKLPEACLRSAFPTVPITVNTAPAPKGWRWTLLTDFARLESGHTPSRRREEWWGGDIPWISLSDIRALDGKTAIQTREYTNPEGIANSSARVLPAGTVVLSRTASVGFVTVMGRPMATSQDFVNWVCGPELEPWYLAYALMASREYIRSLGSGAVHQTVYVPVVQRFRLLHPDLEMQRRIIATLNDQLAHTKHLVCGLEAQLEAIRALPAAILRRAFSGEL</sequence>
<feature type="domain" description="Type I restriction modification DNA specificity" evidence="4">
    <location>
        <begin position="70"/>
        <end position="248"/>
    </location>
</feature>
<evidence type="ECO:0000256" key="3">
    <source>
        <dbReference type="ARBA" id="ARBA00023125"/>
    </source>
</evidence>
<reference evidence="5 6" key="1">
    <citation type="submission" date="2019-07" db="EMBL/GenBank/DDBJ databases">
        <title>Whole genome shotgun sequence of Meiothermus hypogaeus NBRC 106114.</title>
        <authorList>
            <person name="Hosoyama A."/>
            <person name="Uohara A."/>
            <person name="Ohji S."/>
            <person name="Ichikawa N."/>
        </authorList>
    </citation>
    <scope>NUCLEOTIDE SEQUENCE [LARGE SCALE GENOMIC DNA]</scope>
    <source>
        <strain evidence="5 6">NBRC 106114</strain>
    </source>
</reference>
<dbReference type="AlphaFoldDB" id="A0A511R2N6"/>
<proteinExistence type="inferred from homology"/>
<name>A0A511R2N6_9DEIN</name>
<evidence type="ECO:0000313" key="6">
    <source>
        <dbReference type="Proteomes" id="UP000321197"/>
    </source>
</evidence>
<comment type="similarity">
    <text evidence="1">Belongs to the type-I restriction system S methylase family.</text>
</comment>
<evidence type="ECO:0000313" key="5">
    <source>
        <dbReference type="EMBL" id="GEM83864.1"/>
    </source>
</evidence>
<dbReference type="PANTHER" id="PTHR30408">
    <property type="entry name" value="TYPE-1 RESTRICTION ENZYME ECOKI SPECIFICITY PROTEIN"/>
    <property type="match status" value="1"/>
</dbReference>
<keyword evidence="2" id="KW-0680">Restriction system</keyword>
<dbReference type="Gene3D" id="3.90.220.20">
    <property type="entry name" value="DNA methylase specificity domains"/>
    <property type="match status" value="2"/>
</dbReference>
<dbReference type="Proteomes" id="UP000321197">
    <property type="component" value="Unassembled WGS sequence"/>
</dbReference>
<dbReference type="GO" id="GO:0003677">
    <property type="term" value="F:DNA binding"/>
    <property type="evidence" value="ECO:0007669"/>
    <property type="project" value="UniProtKB-KW"/>
</dbReference>
<evidence type="ECO:0000256" key="1">
    <source>
        <dbReference type="ARBA" id="ARBA00010923"/>
    </source>
</evidence>
<protein>
    <recommendedName>
        <fullName evidence="4">Type I restriction modification DNA specificity domain-containing protein</fullName>
    </recommendedName>
</protein>
<gene>
    <name evidence="5" type="ORF">MHY01S_20300</name>
</gene>